<sequence>MQGVGIVSNNTQTLQNVTSVDGFLNVAATETVSLFEHLKLEFLLEYDVFAPCKRGRTRVHEPPELFRGFLHCYYEDVYGTRPVARELQKTLVWLSCGFDRPATPIIDFSTSFPQTHYGVIPSPSSIFNRAEDEDFQHHHGMEGRPPTAVLPIVWIEWFEPILVVEMIDNVGDVAFEAIFFDPLCDVLRQEVLLLLIVSDEVGGHGWILTLYRGFS</sequence>
<keyword evidence="2" id="KW-1185">Reference proteome</keyword>
<comment type="caution">
    <text evidence="1">The sequence shown here is derived from an EMBL/GenBank/DDBJ whole genome shotgun (WGS) entry which is preliminary data.</text>
</comment>
<dbReference type="Proteomes" id="UP000011625">
    <property type="component" value="Unassembled WGS sequence"/>
</dbReference>
<name>M0MTS1_9EURY</name>
<gene>
    <name evidence="1" type="ORF">C450_20226</name>
</gene>
<evidence type="ECO:0000313" key="2">
    <source>
        <dbReference type="Proteomes" id="UP000011625"/>
    </source>
</evidence>
<dbReference type="EMBL" id="AOME01000102">
    <property type="protein sequence ID" value="EMA48159.1"/>
    <property type="molecule type" value="Genomic_DNA"/>
</dbReference>
<dbReference type="STRING" id="1227456.C450_20226"/>
<accession>M0MTS1</accession>
<protein>
    <submittedName>
        <fullName evidence="1">Transposase ISH11</fullName>
    </submittedName>
</protein>
<dbReference type="AlphaFoldDB" id="M0MTS1"/>
<proteinExistence type="predicted"/>
<organism evidence="1 2">
    <name type="scientific">Halococcus salifodinae DSM 8989</name>
    <dbReference type="NCBI Taxonomy" id="1227456"/>
    <lineage>
        <taxon>Archaea</taxon>
        <taxon>Methanobacteriati</taxon>
        <taxon>Methanobacteriota</taxon>
        <taxon>Stenosarchaea group</taxon>
        <taxon>Halobacteria</taxon>
        <taxon>Halobacteriales</taxon>
        <taxon>Halococcaceae</taxon>
        <taxon>Halococcus</taxon>
    </lineage>
</organism>
<evidence type="ECO:0000313" key="1">
    <source>
        <dbReference type="EMBL" id="EMA48159.1"/>
    </source>
</evidence>
<reference evidence="1 2" key="1">
    <citation type="journal article" date="2014" name="PLoS Genet.">
        <title>Phylogenetically driven sequencing of extremely halophilic archaea reveals strategies for static and dynamic osmo-response.</title>
        <authorList>
            <person name="Becker E.A."/>
            <person name="Seitzer P.M."/>
            <person name="Tritt A."/>
            <person name="Larsen D."/>
            <person name="Krusor M."/>
            <person name="Yao A.I."/>
            <person name="Wu D."/>
            <person name="Madern D."/>
            <person name="Eisen J.A."/>
            <person name="Darling A.E."/>
            <person name="Facciotti M.T."/>
        </authorList>
    </citation>
    <scope>NUCLEOTIDE SEQUENCE [LARGE SCALE GENOMIC DNA]</scope>
    <source>
        <strain evidence="1 2">DSM 8989</strain>
    </source>
</reference>